<accession>A0A9X1DCM0</accession>
<keyword evidence="2 5" id="KW-0812">Transmembrane</keyword>
<keyword evidence="8" id="KW-1185">Reference proteome</keyword>
<feature type="transmembrane region" description="Helical" evidence="5">
    <location>
        <begin position="412"/>
        <end position="436"/>
    </location>
</feature>
<evidence type="ECO:0000256" key="3">
    <source>
        <dbReference type="ARBA" id="ARBA00022989"/>
    </source>
</evidence>
<dbReference type="RefSeq" id="WP_214623308.1">
    <property type="nucleotide sequence ID" value="NZ_JAHGAW010000006.1"/>
</dbReference>
<comment type="caution">
    <text evidence="7">The sequence shown here is derived from an EMBL/GenBank/DDBJ whole genome shotgun (WGS) entry which is preliminary data.</text>
</comment>
<gene>
    <name evidence="7" type="ORF">KK488_10625</name>
</gene>
<keyword evidence="3 5" id="KW-1133">Transmembrane helix</keyword>
<dbReference type="Proteomes" id="UP001138757">
    <property type="component" value="Unassembled WGS sequence"/>
</dbReference>
<dbReference type="GO" id="GO:0046943">
    <property type="term" value="F:carboxylic acid transmembrane transporter activity"/>
    <property type="evidence" value="ECO:0007669"/>
    <property type="project" value="TreeGrafter"/>
</dbReference>
<evidence type="ECO:0000259" key="6">
    <source>
        <dbReference type="PROSITE" id="PS50850"/>
    </source>
</evidence>
<feature type="transmembrane region" description="Helical" evidence="5">
    <location>
        <begin position="87"/>
        <end position="107"/>
    </location>
</feature>
<sequence length="450" mass="47700">MTRFDIEAFIDRTRIGSTQGVALLVCILICFIDGFDIFMIGKIAPAIAQDFGTTAKAMTPVFVYQQIGLAVGAFTMSPLADRFGRRFMLIFSCLVFGTITLVSAHAASLQQLAIMRGVAGVFMAAGLPMAMALISELTPIRRRSMLVAVALAGFSTGSAASGIVAAWLLDAYGWQSGFWIGGGVPLLCVPLLVLFVPESLKFRAERNPSDVGIARTVRRLDPAATLNGDELFVLGTGDTKGRKAKLTDIFSEGRLAMTTLIWAACTLSMTNTALLSAWLPSFFQEMAGIPIQQFAVTAMIGYLGGVGGTLVIGWMMDRMRPALLLSGFYVVLAACLNMLAWVPFHSAGFLPLVIAWSFFQTGGQAGLNTLITQVYPPRMRSTALGWAGGAGRIGGVVAPIAGGFALAQHFSLQLTLALAAALPLGVALLMFLLAAVRADRRDGTAQPVTA</sequence>
<dbReference type="InterPro" id="IPR005829">
    <property type="entry name" value="Sugar_transporter_CS"/>
</dbReference>
<feature type="transmembrane region" description="Helical" evidence="5">
    <location>
        <begin position="146"/>
        <end position="168"/>
    </location>
</feature>
<dbReference type="Pfam" id="PF07690">
    <property type="entry name" value="MFS_1"/>
    <property type="match status" value="1"/>
</dbReference>
<evidence type="ECO:0000256" key="5">
    <source>
        <dbReference type="SAM" id="Phobius"/>
    </source>
</evidence>
<keyword evidence="4 5" id="KW-0472">Membrane</keyword>
<proteinExistence type="predicted"/>
<dbReference type="EMBL" id="JAHGAW010000006">
    <property type="protein sequence ID" value="MBT2187400.1"/>
    <property type="molecule type" value="Genomic_DNA"/>
</dbReference>
<feature type="transmembrane region" description="Helical" evidence="5">
    <location>
        <begin position="113"/>
        <end position="134"/>
    </location>
</feature>
<dbReference type="Gene3D" id="1.20.1250.20">
    <property type="entry name" value="MFS general substrate transporter like domains"/>
    <property type="match status" value="1"/>
</dbReference>
<dbReference type="InterPro" id="IPR011701">
    <property type="entry name" value="MFS"/>
</dbReference>
<organism evidence="7 8">
    <name type="scientific">Sphingobium nicotianae</name>
    <dbReference type="NCBI Taxonomy" id="2782607"/>
    <lineage>
        <taxon>Bacteria</taxon>
        <taxon>Pseudomonadati</taxon>
        <taxon>Pseudomonadota</taxon>
        <taxon>Alphaproteobacteria</taxon>
        <taxon>Sphingomonadales</taxon>
        <taxon>Sphingomonadaceae</taxon>
        <taxon>Sphingobium</taxon>
    </lineage>
</organism>
<dbReference type="InterPro" id="IPR036259">
    <property type="entry name" value="MFS_trans_sf"/>
</dbReference>
<dbReference type="SUPFAM" id="SSF103473">
    <property type="entry name" value="MFS general substrate transporter"/>
    <property type="match status" value="1"/>
</dbReference>
<dbReference type="PROSITE" id="PS50850">
    <property type="entry name" value="MFS"/>
    <property type="match status" value="1"/>
</dbReference>
<evidence type="ECO:0000256" key="4">
    <source>
        <dbReference type="ARBA" id="ARBA00023136"/>
    </source>
</evidence>
<feature type="transmembrane region" description="Helical" evidence="5">
    <location>
        <begin position="21"/>
        <end position="41"/>
    </location>
</feature>
<evidence type="ECO:0000256" key="1">
    <source>
        <dbReference type="ARBA" id="ARBA00004141"/>
    </source>
</evidence>
<feature type="transmembrane region" description="Helical" evidence="5">
    <location>
        <begin position="174"/>
        <end position="196"/>
    </location>
</feature>
<dbReference type="InterPro" id="IPR020846">
    <property type="entry name" value="MFS_dom"/>
</dbReference>
<feature type="transmembrane region" description="Helical" evidence="5">
    <location>
        <begin position="383"/>
        <end position="406"/>
    </location>
</feature>
<dbReference type="AlphaFoldDB" id="A0A9X1DCM0"/>
<feature type="transmembrane region" description="Helical" evidence="5">
    <location>
        <begin position="348"/>
        <end position="371"/>
    </location>
</feature>
<evidence type="ECO:0000256" key="2">
    <source>
        <dbReference type="ARBA" id="ARBA00022692"/>
    </source>
</evidence>
<evidence type="ECO:0000313" key="7">
    <source>
        <dbReference type="EMBL" id="MBT2187400.1"/>
    </source>
</evidence>
<comment type="subcellular location">
    <subcellularLocation>
        <location evidence="1">Membrane</location>
        <topology evidence="1">Multi-pass membrane protein</topology>
    </subcellularLocation>
</comment>
<dbReference type="PANTHER" id="PTHR23508">
    <property type="entry name" value="CARBOXYLIC ACID TRANSPORTER PROTEIN HOMOLOG"/>
    <property type="match status" value="1"/>
</dbReference>
<name>A0A9X1DCM0_9SPHN</name>
<dbReference type="PROSITE" id="PS00216">
    <property type="entry name" value="SUGAR_TRANSPORT_1"/>
    <property type="match status" value="1"/>
</dbReference>
<protein>
    <submittedName>
        <fullName evidence="7">MFS transporter</fullName>
    </submittedName>
</protein>
<feature type="transmembrane region" description="Helical" evidence="5">
    <location>
        <begin position="322"/>
        <end position="342"/>
    </location>
</feature>
<feature type="transmembrane region" description="Helical" evidence="5">
    <location>
        <begin position="291"/>
        <end position="315"/>
    </location>
</feature>
<feature type="transmembrane region" description="Helical" evidence="5">
    <location>
        <begin position="255"/>
        <end position="279"/>
    </location>
</feature>
<feature type="transmembrane region" description="Helical" evidence="5">
    <location>
        <begin position="61"/>
        <end position="80"/>
    </location>
</feature>
<feature type="domain" description="Major facilitator superfamily (MFS) profile" evidence="6">
    <location>
        <begin position="22"/>
        <end position="437"/>
    </location>
</feature>
<dbReference type="PANTHER" id="PTHR23508:SF10">
    <property type="entry name" value="CARBOXYLIC ACID TRANSPORTER PROTEIN HOMOLOG"/>
    <property type="match status" value="1"/>
</dbReference>
<dbReference type="GO" id="GO:0005886">
    <property type="term" value="C:plasma membrane"/>
    <property type="evidence" value="ECO:0007669"/>
    <property type="project" value="TreeGrafter"/>
</dbReference>
<reference evidence="7" key="1">
    <citation type="submission" date="2021-05" db="EMBL/GenBank/DDBJ databases">
        <title>Genome of Sphingobium sp. strain.</title>
        <authorList>
            <person name="Fan R."/>
        </authorList>
    </citation>
    <scope>NUCLEOTIDE SEQUENCE</scope>
    <source>
        <strain evidence="7">H33</strain>
    </source>
</reference>
<evidence type="ECO:0000313" key="8">
    <source>
        <dbReference type="Proteomes" id="UP001138757"/>
    </source>
</evidence>